<proteinExistence type="predicted"/>
<keyword evidence="4" id="KW-1185">Reference proteome</keyword>
<organism evidence="3 4">
    <name type="scientific">Danaus chrysippus</name>
    <name type="common">African queen</name>
    <dbReference type="NCBI Taxonomy" id="151541"/>
    <lineage>
        <taxon>Eukaryota</taxon>
        <taxon>Metazoa</taxon>
        <taxon>Ecdysozoa</taxon>
        <taxon>Arthropoda</taxon>
        <taxon>Hexapoda</taxon>
        <taxon>Insecta</taxon>
        <taxon>Pterygota</taxon>
        <taxon>Neoptera</taxon>
        <taxon>Endopterygota</taxon>
        <taxon>Lepidoptera</taxon>
        <taxon>Glossata</taxon>
        <taxon>Ditrysia</taxon>
        <taxon>Papilionoidea</taxon>
        <taxon>Nymphalidae</taxon>
        <taxon>Danainae</taxon>
        <taxon>Danaini</taxon>
        <taxon>Danaina</taxon>
        <taxon>Danaus</taxon>
        <taxon>Anosia</taxon>
    </lineage>
</organism>
<name>A0A8J2QBN7_9NEOP</name>
<keyword evidence="2" id="KW-0732">Signal</keyword>
<evidence type="ECO:0000256" key="1">
    <source>
        <dbReference type="SAM" id="MobiDB-lite"/>
    </source>
</evidence>
<dbReference type="AlphaFoldDB" id="A0A8J2QBN7"/>
<feature type="chain" id="PRO_5035231541" evidence="2">
    <location>
        <begin position="16"/>
        <end position="382"/>
    </location>
</feature>
<accession>A0A8J2QBN7</accession>
<protein>
    <submittedName>
        <fullName evidence="3">(African queen) hypothetical protein</fullName>
    </submittedName>
</protein>
<evidence type="ECO:0000256" key="2">
    <source>
        <dbReference type="SAM" id="SignalP"/>
    </source>
</evidence>
<sequence length="382" mass="45144">MNTLIILLCLSSIETKELQDDFESDEAMPEVGPPKDIEFPRPVDFLNIKRDGFGDVEFKQPVNYAELDLIKPRNREHAKELLQKAKKNKILWIPKSEILVFNSPRDEFLYHKRLYETVKNATSVGRSFMPDFARNLERNLAHPVVNLGRSSGSRLSPTERNNREYYPRKNISDYFADNSFYLKTDHYQNINWTTCDEFSKRALFHPDDIIDTKWMPFYIWSKRNFSRAFIHTFEYPTKKRVNYYRTNFGPYMKNIDWSQPKLLRKEHRESLLIAGDRKGLFYEIPDQEPPKPEQGKVILPTASIRIKILNPYIALMYCEEFYATIMAELGTEPQETEEKIIAASKLRFNGFGQPVYRDTEEEKGREELKISNEQRRPEDIVE</sequence>
<comment type="caution">
    <text evidence="3">The sequence shown here is derived from an EMBL/GenBank/DDBJ whole genome shotgun (WGS) entry which is preliminary data.</text>
</comment>
<dbReference type="EMBL" id="CAKASE010000043">
    <property type="protein sequence ID" value="CAG9559072.1"/>
    <property type="molecule type" value="Genomic_DNA"/>
</dbReference>
<reference evidence="3" key="1">
    <citation type="submission" date="2021-09" db="EMBL/GenBank/DDBJ databases">
        <authorList>
            <person name="Martin H S."/>
        </authorList>
    </citation>
    <scope>NUCLEOTIDE SEQUENCE</scope>
</reference>
<dbReference type="Proteomes" id="UP000789524">
    <property type="component" value="Unassembled WGS sequence"/>
</dbReference>
<gene>
    <name evidence="3" type="ORF">DCHRY22_LOCUS1008</name>
</gene>
<feature type="signal peptide" evidence="2">
    <location>
        <begin position="1"/>
        <end position="15"/>
    </location>
</feature>
<evidence type="ECO:0000313" key="4">
    <source>
        <dbReference type="Proteomes" id="UP000789524"/>
    </source>
</evidence>
<evidence type="ECO:0000313" key="3">
    <source>
        <dbReference type="EMBL" id="CAG9559072.1"/>
    </source>
</evidence>
<feature type="region of interest" description="Disordered" evidence="1">
    <location>
        <begin position="355"/>
        <end position="382"/>
    </location>
</feature>
<feature type="compositionally biased region" description="Basic and acidic residues" evidence="1">
    <location>
        <begin position="357"/>
        <end position="382"/>
    </location>
</feature>
<dbReference type="OrthoDB" id="7383284at2759"/>